<reference evidence="3" key="1">
    <citation type="journal article" date="2019" name="Int. J. Syst. Evol. Microbiol.">
        <title>The Global Catalogue of Microorganisms (GCM) 10K type strain sequencing project: providing services to taxonomists for standard genome sequencing and annotation.</title>
        <authorList>
            <consortium name="The Broad Institute Genomics Platform"/>
            <consortium name="The Broad Institute Genome Sequencing Center for Infectious Disease"/>
            <person name="Wu L."/>
            <person name="Ma J."/>
        </authorList>
    </citation>
    <scope>NUCLEOTIDE SEQUENCE [LARGE SCALE GENOMIC DNA]</scope>
    <source>
        <strain evidence="3">JCM 19125</strain>
    </source>
</reference>
<dbReference type="InterPro" id="IPR042003">
    <property type="entry name" value="Sortase_E"/>
</dbReference>
<dbReference type="Gene3D" id="2.40.260.10">
    <property type="entry name" value="Sortase"/>
    <property type="match status" value="1"/>
</dbReference>
<evidence type="ECO:0000313" key="2">
    <source>
        <dbReference type="EMBL" id="GAA4893389.1"/>
    </source>
</evidence>
<protein>
    <recommendedName>
        <fullName evidence="4">Class E sortase</fullName>
    </recommendedName>
</protein>
<dbReference type="NCBIfam" id="NF033747">
    <property type="entry name" value="class_E_sortase"/>
    <property type="match status" value="1"/>
</dbReference>
<evidence type="ECO:0000313" key="3">
    <source>
        <dbReference type="Proteomes" id="UP001501521"/>
    </source>
</evidence>
<dbReference type="InterPro" id="IPR053465">
    <property type="entry name" value="Sortase_Class_E"/>
</dbReference>
<dbReference type="InterPro" id="IPR005754">
    <property type="entry name" value="Sortase"/>
</dbReference>
<keyword evidence="1" id="KW-0378">Hydrolase</keyword>
<name>A0ABP9F5H3_9ACTN</name>
<dbReference type="InterPro" id="IPR023365">
    <property type="entry name" value="Sortase_dom-sf"/>
</dbReference>
<evidence type="ECO:0008006" key="4">
    <source>
        <dbReference type="Google" id="ProtNLM"/>
    </source>
</evidence>
<sequence>MATRVIREKRGMSPFLMLLVVLLVAAAVVGGYLGWQVWGTTAFARDRAVEEMTRLRTSWDAPLPDELRQEDPAAPPVVADPTPHEANWLLRIPAFGAEWPIIAGVDAADLDRGVGWYPGSALPGQLGNFALAGNCVTEGEPFRRLLELRQGDEVVVETRTATFTYEIVSAPAELTVQADDGWVLDPVPGQSDVVPHQALITLTTCEDLFPTTDRAVGFGTLSDTEKKTS</sequence>
<dbReference type="CDD" id="cd05830">
    <property type="entry name" value="Sortase_E"/>
    <property type="match status" value="1"/>
</dbReference>
<accession>A0ABP9F5H3</accession>
<gene>
    <name evidence="2" type="ORF">GCM10025789_08190</name>
</gene>
<dbReference type="Pfam" id="PF04203">
    <property type="entry name" value="Sortase"/>
    <property type="match status" value="1"/>
</dbReference>
<evidence type="ECO:0000256" key="1">
    <source>
        <dbReference type="ARBA" id="ARBA00022801"/>
    </source>
</evidence>
<organism evidence="2 3">
    <name type="scientific">Tessaracoccus lubricantis</name>
    <dbReference type="NCBI Taxonomy" id="545543"/>
    <lineage>
        <taxon>Bacteria</taxon>
        <taxon>Bacillati</taxon>
        <taxon>Actinomycetota</taxon>
        <taxon>Actinomycetes</taxon>
        <taxon>Propionibacteriales</taxon>
        <taxon>Propionibacteriaceae</taxon>
        <taxon>Tessaracoccus</taxon>
    </lineage>
</organism>
<dbReference type="SUPFAM" id="SSF63817">
    <property type="entry name" value="Sortase"/>
    <property type="match status" value="1"/>
</dbReference>
<proteinExistence type="predicted"/>
<keyword evidence="3" id="KW-1185">Reference proteome</keyword>
<comment type="caution">
    <text evidence="2">The sequence shown here is derived from an EMBL/GenBank/DDBJ whole genome shotgun (WGS) entry which is preliminary data.</text>
</comment>
<dbReference type="Proteomes" id="UP001501521">
    <property type="component" value="Unassembled WGS sequence"/>
</dbReference>
<dbReference type="EMBL" id="BAABLV010000013">
    <property type="protein sequence ID" value="GAA4893389.1"/>
    <property type="molecule type" value="Genomic_DNA"/>
</dbReference>
<dbReference type="NCBIfam" id="TIGR01076">
    <property type="entry name" value="sortase_fam"/>
    <property type="match status" value="1"/>
</dbReference>